<accession>A0ABY4M5J6</accession>
<protein>
    <recommendedName>
        <fullName evidence="3">Transglycosylase SLT domain-containing protein</fullName>
    </recommendedName>
</protein>
<sequence>MASGPAFEAFLWSLTQQESGGNYRAVGPPTPYGRAYGRYQVLAPNVGPWTVKHYGRRLTPQQFLNNRAAQDAVVRGVLGGYYDRYGARGAASMWYSGQPNWRKTYGHPPVYQYVNSVINRASRYPGGSTTPYSGRGSTYQVAAARPKLTKSERAEQYGLSMRLINSSKELRRLFGKAVAGSWSANRFTAALKTTRWWRRQSSTLRKYVTLKQTDPATWKQNRSNSRAKIRRLAAQVGVDVGKMPGWLYRDAVYYDLALGWNDARLKDWLGSKVKVHGGKMLGEAGEAFDALHELAYLNGVKYSTSWYATQARKIAKGTSTLQNQENKIRRQAAATYKAYAAQIKAGMNALDLAAPYIKSVSEILEIPETDIDLSNNFVYNAMAGGHAGANFPLWEFERIVRKDPLWKKTNNAREAAFGVAHQVLRDFGMAY</sequence>
<keyword evidence="2" id="KW-1185">Reference proteome</keyword>
<name>A0ABY4M5J6_9ACTN</name>
<dbReference type="Proteomes" id="UP000830115">
    <property type="component" value="Chromosome"/>
</dbReference>
<reference evidence="1" key="1">
    <citation type="submission" date="2021-10" db="EMBL/GenBank/DDBJ databases">
        <title>Streptomyces nigrumlapis sp.nov.,an antimicrobial producing actinobacterium isolated from Black Gobi rocks.</title>
        <authorList>
            <person name="Wen Y."/>
            <person name="Zhang W."/>
            <person name="Liu X.G."/>
        </authorList>
    </citation>
    <scope>NUCLEOTIDE SEQUENCE</scope>
    <source>
        <strain evidence="1">ST13-2-2</strain>
    </source>
</reference>
<dbReference type="InterPro" id="IPR023346">
    <property type="entry name" value="Lysozyme-like_dom_sf"/>
</dbReference>
<dbReference type="RefSeq" id="WP_248862444.1">
    <property type="nucleotide sequence ID" value="NZ_CP086322.1"/>
</dbReference>
<evidence type="ECO:0000313" key="2">
    <source>
        <dbReference type="Proteomes" id="UP000830115"/>
    </source>
</evidence>
<organism evidence="1 2">
    <name type="scientific">Streptomyces halobius</name>
    <dbReference type="NCBI Taxonomy" id="2879846"/>
    <lineage>
        <taxon>Bacteria</taxon>
        <taxon>Bacillati</taxon>
        <taxon>Actinomycetota</taxon>
        <taxon>Actinomycetes</taxon>
        <taxon>Kitasatosporales</taxon>
        <taxon>Streptomycetaceae</taxon>
        <taxon>Streptomyces</taxon>
    </lineage>
</organism>
<proteinExistence type="predicted"/>
<gene>
    <name evidence="1" type="ORF">K9S39_06975</name>
</gene>
<dbReference type="EMBL" id="CP086322">
    <property type="protein sequence ID" value="UQA91636.1"/>
    <property type="molecule type" value="Genomic_DNA"/>
</dbReference>
<evidence type="ECO:0008006" key="3">
    <source>
        <dbReference type="Google" id="ProtNLM"/>
    </source>
</evidence>
<evidence type="ECO:0000313" key="1">
    <source>
        <dbReference type="EMBL" id="UQA91636.1"/>
    </source>
</evidence>
<dbReference type="SUPFAM" id="SSF53955">
    <property type="entry name" value="Lysozyme-like"/>
    <property type="match status" value="1"/>
</dbReference>